<dbReference type="OrthoDB" id="9793035at2"/>
<dbReference type="Gene3D" id="3.30.420.150">
    <property type="entry name" value="Exopolyphosphatase. Domain 2"/>
    <property type="match status" value="1"/>
</dbReference>
<dbReference type="Gene3D" id="3.30.420.40">
    <property type="match status" value="1"/>
</dbReference>
<dbReference type="Pfam" id="PF02541">
    <property type="entry name" value="Ppx-GppA"/>
    <property type="match status" value="1"/>
</dbReference>
<protein>
    <submittedName>
        <fullName evidence="4">Ppx/GppA family phosphatase</fullName>
    </submittedName>
</protein>
<reference evidence="4" key="1">
    <citation type="submission" date="2019-10" db="EMBL/GenBank/DDBJ databases">
        <title>Nonomuraea sp. nov., isolated from Phyllanthus amarus.</title>
        <authorList>
            <person name="Klykleung N."/>
            <person name="Tanasupawat S."/>
        </authorList>
    </citation>
    <scope>NUCLEOTIDE SEQUENCE [LARGE SCALE GENOMIC DNA]</scope>
    <source>
        <strain evidence="4">3MP-10</strain>
    </source>
</reference>
<dbReference type="RefSeq" id="WP_139669866.1">
    <property type="nucleotide sequence ID" value="NZ_VDLY02000011.1"/>
</dbReference>
<evidence type="ECO:0000259" key="3">
    <source>
        <dbReference type="Pfam" id="PF02541"/>
    </source>
</evidence>
<dbReference type="PANTHER" id="PTHR30005:SF0">
    <property type="entry name" value="RETROGRADE REGULATION PROTEIN 2"/>
    <property type="match status" value="1"/>
</dbReference>
<evidence type="ECO:0000313" key="4">
    <source>
        <dbReference type="EMBL" id="KAB8163883.1"/>
    </source>
</evidence>
<comment type="caution">
    <text evidence="4">The sequence shown here is derived from an EMBL/GenBank/DDBJ whole genome shotgun (WGS) entry which is preliminary data.</text>
</comment>
<evidence type="ECO:0000256" key="1">
    <source>
        <dbReference type="ARBA" id="ARBA00007125"/>
    </source>
</evidence>
<dbReference type="InterPro" id="IPR003695">
    <property type="entry name" value="Ppx_GppA_N"/>
</dbReference>
<dbReference type="SUPFAM" id="SSF53067">
    <property type="entry name" value="Actin-like ATPase domain"/>
    <property type="match status" value="2"/>
</dbReference>
<dbReference type="Proteomes" id="UP000314251">
    <property type="component" value="Unassembled WGS sequence"/>
</dbReference>
<dbReference type="AlphaFoldDB" id="A0A5N6A7B4"/>
<name>A0A5N6A7B4_9ACTN</name>
<dbReference type="EMBL" id="VDLY02000011">
    <property type="protein sequence ID" value="KAB8163883.1"/>
    <property type="molecule type" value="Genomic_DNA"/>
</dbReference>
<evidence type="ECO:0000313" key="5">
    <source>
        <dbReference type="Proteomes" id="UP000314251"/>
    </source>
</evidence>
<dbReference type="InterPro" id="IPR043129">
    <property type="entry name" value="ATPase_NBD"/>
</dbReference>
<dbReference type="GO" id="GO:0016462">
    <property type="term" value="F:pyrophosphatase activity"/>
    <property type="evidence" value="ECO:0007669"/>
    <property type="project" value="TreeGrafter"/>
</dbReference>
<keyword evidence="2" id="KW-0378">Hydrolase</keyword>
<keyword evidence="5" id="KW-1185">Reference proteome</keyword>
<dbReference type="FunFam" id="3.30.420.40:FF:000138">
    <property type="entry name" value="Exopolyphosphatase 1"/>
    <property type="match status" value="1"/>
</dbReference>
<gene>
    <name evidence="4" type="ORF">FH607_018320</name>
</gene>
<dbReference type="FunFam" id="3.30.420.150:FF:000006">
    <property type="entry name" value="Ppx/GppA family phosphatase"/>
    <property type="match status" value="1"/>
</dbReference>
<organism evidence="4 5">
    <name type="scientific">Streptomyces mimosae</name>
    <dbReference type="NCBI Taxonomy" id="2586635"/>
    <lineage>
        <taxon>Bacteria</taxon>
        <taxon>Bacillati</taxon>
        <taxon>Actinomycetota</taxon>
        <taxon>Actinomycetes</taxon>
        <taxon>Kitasatosporales</taxon>
        <taxon>Streptomycetaceae</taxon>
        <taxon>Streptomyces</taxon>
    </lineage>
</organism>
<sequence>MRLGVLDVGSNTVHLLVVDAHPGARPLPAYSHKAELRLAELLDEKGAISPAGVDRLVATVREALEVAEEHGVADLLPFATSAVRESGNAEQVLARVAAETGVALQVLSGADEARLTFLAARRWLGWSAGRLLLFDIGGGSLEIAYGMDEAPDVAVSLPLGAGRLTAARLPGDPPASSDVRALRRDVRTEVAGVVGQFSRLGAPDRVVATSKTFKQLARVAGAARSTEGQLVRRQLARADLRVWSQKLAELPVAERRELPGVSPGRARQLLAGALVAEAAMDLFGVESLEICPWALREGVILRRLDRMRAP</sequence>
<dbReference type="CDD" id="cd24056">
    <property type="entry name" value="ASKHA_NBD_MtPPX1-like"/>
    <property type="match status" value="1"/>
</dbReference>
<evidence type="ECO:0000256" key="2">
    <source>
        <dbReference type="ARBA" id="ARBA00022801"/>
    </source>
</evidence>
<dbReference type="PANTHER" id="PTHR30005">
    <property type="entry name" value="EXOPOLYPHOSPHATASE"/>
    <property type="match status" value="1"/>
</dbReference>
<proteinExistence type="inferred from homology"/>
<accession>A0A5N6A7B4</accession>
<dbReference type="InterPro" id="IPR050273">
    <property type="entry name" value="GppA/Ppx_hydrolase"/>
</dbReference>
<comment type="similarity">
    <text evidence="1">Belongs to the GppA/Ppx family.</text>
</comment>
<feature type="domain" description="Ppx/GppA phosphatase N-terminal" evidence="3">
    <location>
        <begin position="30"/>
        <end position="306"/>
    </location>
</feature>